<comment type="caution">
    <text evidence="2">The sequence shown here is derived from an EMBL/GenBank/DDBJ whole genome shotgun (WGS) entry which is preliminary data.</text>
</comment>
<evidence type="ECO:0000313" key="2">
    <source>
        <dbReference type="EMBL" id="CAH2218142.1"/>
    </source>
</evidence>
<sequence length="130" mass="14207">MQAPFHTGIILTVFSLVSFVVKLSIKSDKKVLGTCMTSPMILVVRMRSDTDGPNRFPGKSRLTLLRSNTGISSAGVDAAWRVTRAELRLRRVLGGLGFQRVRGACRTHGSQGSRLRQRTCCAFGSAQIIN</sequence>
<accession>A0A8S4QT25</accession>
<keyword evidence="1" id="KW-1133">Transmembrane helix</keyword>
<evidence type="ECO:0000313" key="3">
    <source>
        <dbReference type="Proteomes" id="UP000838756"/>
    </source>
</evidence>
<evidence type="ECO:0000256" key="1">
    <source>
        <dbReference type="SAM" id="Phobius"/>
    </source>
</evidence>
<organism evidence="2 3">
    <name type="scientific">Pararge aegeria aegeria</name>
    <dbReference type="NCBI Taxonomy" id="348720"/>
    <lineage>
        <taxon>Eukaryota</taxon>
        <taxon>Metazoa</taxon>
        <taxon>Ecdysozoa</taxon>
        <taxon>Arthropoda</taxon>
        <taxon>Hexapoda</taxon>
        <taxon>Insecta</taxon>
        <taxon>Pterygota</taxon>
        <taxon>Neoptera</taxon>
        <taxon>Endopterygota</taxon>
        <taxon>Lepidoptera</taxon>
        <taxon>Glossata</taxon>
        <taxon>Ditrysia</taxon>
        <taxon>Papilionoidea</taxon>
        <taxon>Nymphalidae</taxon>
        <taxon>Satyrinae</taxon>
        <taxon>Satyrini</taxon>
        <taxon>Parargina</taxon>
        <taxon>Pararge</taxon>
    </lineage>
</organism>
<keyword evidence="1" id="KW-0472">Membrane</keyword>
<reference evidence="2" key="1">
    <citation type="submission" date="2022-03" db="EMBL/GenBank/DDBJ databases">
        <authorList>
            <person name="Lindestad O."/>
        </authorList>
    </citation>
    <scope>NUCLEOTIDE SEQUENCE</scope>
</reference>
<feature type="transmembrane region" description="Helical" evidence="1">
    <location>
        <begin position="6"/>
        <end position="25"/>
    </location>
</feature>
<name>A0A8S4QT25_9NEOP</name>
<proteinExistence type="predicted"/>
<dbReference type="AlphaFoldDB" id="A0A8S4QT25"/>
<dbReference type="Proteomes" id="UP000838756">
    <property type="component" value="Unassembled WGS sequence"/>
</dbReference>
<dbReference type="EMBL" id="CAKXAJ010019106">
    <property type="protein sequence ID" value="CAH2218142.1"/>
    <property type="molecule type" value="Genomic_DNA"/>
</dbReference>
<protein>
    <submittedName>
        <fullName evidence="2">Jg23186 protein</fullName>
    </submittedName>
</protein>
<gene>
    <name evidence="2" type="primary">jg23186</name>
    <name evidence="2" type="ORF">PAEG_LOCUS5989</name>
</gene>
<dbReference type="OrthoDB" id="7471736at2759"/>
<keyword evidence="1" id="KW-0812">Transmembrane</keyword>
<keyword evidence="3" id="KW-1185">Reference proteome</keyword>